<comment type="caution">
    <text evidence="1">The sequence shown here is derived from an EMBL/GenBank/DDBJ whole genome shotgun (WGS) entry which is preliminary data.</text>
</comment>
<organism evidence="1 2">
    <name type="scientific">Eumeta variegata</name>
    <name type="common">Bagworm moth</name>
    <name type="synonym">Eumeta japonica</name>
    <dbReference type="NCBI Taxonomy" id="151549"/>
    <lineage>
        <taxon>Eukaryota</taxon>
        <taxon>Metazoa</taxon>
        <taxon>Ecdysozoa</taxon>
        <taxon>Arthropoda</taxon>
        <taxon>Hexapoda</taxon>
        <taxon>Insecta</taxon>
        <taxon>Pterygota</taxon>
        <taxon>Neoptera</taxon>
        <taxon>Endopterygota</taxon>
        <taxon>Lepidoptera</taxon>
        <taxon>Glossata</taxon>
        <taxon>Ditrysia</taxon>
        <taxon>Tineoidea</taxon>
        <taxon>Psychidae</taxon>
        <taxon>Oiketicinae</taxon>
        <taxon>Eumeta</taxon>
    </lineage>
</organism>
<sequence>MRTLLSIWSADFLRCGGDQMMDSVFSDFFIKPSFTRRGHALNLHMHWLSRSLARGASTPLVVGAGTGRRTYCCLMPGRLLVGDTTPTVLWLWFLLRESSQTSSSRRFCFTKWEEAFS</sequence>
<dbReference type="EMBL" id="BGZK01000141">
    <property type="protein sequence ID" value="GBP22586.1"/>
    <property type="molecule type" value="Genomic_DNA"/>
</dbReference>
<proteinExistence type="predicted"/>
<dbReference type="AlphaFoldDB" id="A0A4C1U9L5"/>
<evidence type="ECO:0000313" key="2">
    <source>
        <dbReference type="Proteomes" id="UP000299102"/>
    </source>
</evidence>
<dbReference type="Proteomes" id="UP000299102">
    <property type="component" value="Unassembled WGS sequence"/>
</dbReference>
<evidence type="ECO:0000313" key="1">
    <source>
        <dbReference type="EMBL" id="GBP22586.1"/>
    </source>
</evidence>
<reference evidence="1 2" key="1">
    <citation type="journal article" date="2019" name="Commun. Biol.">
        <title>The bagworm genome reveals a unique fibroin gene that provides high tensile strength.</title>
        <authorList>
            <person name="Kono N."/>
            <person name="Nakamura H."/>
            <person name="Ohtoshi R."/>
            <person name="Tomita M."/>
            <person name="Numata K."/>
            <person name="Arakawa K."/>
        </authorList>
    </citation>
    <scope>NUCLEOTIDE SEQUENCE [LARGE SCALE GENOMIC DNA]</scope>
</reference>
<accession>A0A4C1U9L5</accession>
<protein>
    <submittedName>
        <fullName evidence="1">Uncharacterized protein</fullName>
    </submittedName>
</protein>
<gene>
    <name evidence="1" type="ORF">EVAR_84826_1</name>
</gene>
<name>A0A4C1U9L5_EUMVA</name>
<keyword evidence="2" id="KW-1185">Reference proteome</keyword>